<gene>
    <name evidence="3" type="ORF">FZO89_15920</name>
</gene>
<organism evidence="3 4">
    <name type="scientific">Luteimonas viscosa</name>
    <dbReference type="NCBI Taxonomy" id="1132694"/>
    <lineage>
        <taxon>Bacteria</taxon>
        <taxon>Pseudomonadati</taxon>
        <taxon>Pseudomonadota</taxon>
        <taxon>Gammaproteobacteria</taxon>
        <taxon>Lysobacterales</taxon>
        <taxon>Lysobacteraceae</taxon>
        <taxon>Luteimonas</taxon>
    </lineage>
</organism>
<dbReference type="EMBL" id="VTFT01000002">
    <property type="protein sequence ID" value="TYT23709.1"/>
    <property type="molecule type" value="Genomic_DNA"/>
</dbReference>
<protein>
    <submittedName>
        <fullName evidence="3">Uncharacterized protein</fullName>
    </submittedName>
</protein>
<evidence type="ECO:0000256" key="2">
    <source>
        <dbReference type="SAM" id="SignalP"/>
    </source>
</evidence>
<evidence type="ECO:0000313" key="3">
    <source>
        <dbReference type="EMBL" id="TYT23709.1"/>
    </source>
</evidence>
<comment type="caution">
    <text evidence="3">The sequence shown here is derived from an EMBL/GenBank/DDBJ whole genome shotgun (WGS) entry which is preliminary data.</text>
</comment>
<keyword evidence="4" id="KW-1185">Reference proteome</keyword>
<evidence type="ECO:0000256" key="1">
    <source>
        <dbReference type="SAM" id="MobiDB-lite"/>
    </source>
</evidence>
<feature type="region of interest" description="Disordered" evidence="1">
    <location>
        <begin position="111"/>
        <end position="131"/>
    </location>
</feature>
<dbReference type="Proteomes" id="UP000324973">
    <property type="component" value="Unassembled WGS sequence"/>
</dbReference>
<dbReference type="AlphaFoldDB" id="A0A5D4XGV5"/>
<evidence type="ECO:0000313" key="4">
    <source>
        <dbReference type="Proteomes" id="UP000324973"/>
    </source>
</evidence>
<feature type="compositionally biased region" description="Low complexity" evidence="1">
    <location>
        <begin position="111"/>
        <end position="121"/>
    </location>
</feature>
<proteinExistence type="predicted"/>
<accession>A0A5D4XGV5</accession>
<dbReference type="OrthoDB" id="5976103at2"/>
<dbReference type="RefSeq" id="WP_149104405.1">
    <property type="nucleotide sequence ID" value="NZ_VTFT01000002.1"/>
</dbReference>
<sequence>MNRKLRNTILAFSVTGMALAVGLLAAHPVLPDEAGATAPVVQAAAPTAPLIPLAALDAPGDAVAAEAASAPLGTRVPRYTPALVDAESLQRAVAMTVGFVVAIATGSTPADADAGATASGGEQAAATRTRRSGSVRSAIAVPYFSFARGAGRAGRS</sequence>
<keyword evidence="2" id="KW-0732">Signal</keyword>
<name>A0A5D4XGV5_9GAMM</name>
<feature type="signal peptide" evidence="2">
    <location>
        <begin position="1"/>
        <end position="20"/>
    </location>
</feature>
<feature type="chain" id="PRO_5022803881" evidence="2">
    <location>
        <begin position="21"/>
        <end position="156"/>
    </location>
</feature>
<reference evidence="3 4" key="1">
    <citation type="submission" date="2019-08" db="EMBL/GenBank/DDBJ databases">
        <title>Luteimonas viscosus sp. nov., isolated from soil of a sunflower field.</title>
        <authorList>
            <person name="Jianli Z."/>
            <person name="Ying Z."/>
        </authorList>
    </citation>
    <scope>NUCLEOTIDE SEQUENCE [LARGE SCALE GENOMIC DNA]</scope>
    <source>
        <strain evidence="3 4">XBU10</strain>
    </source>
</reference>